<evidence type="ECO:0000313" key="3">
    <source>
        <dbReference type="EMBL" id="RCW65034.1"/>
    </source>
</evidence>
<feature type="domain" description="DJ-1/PfpI" evidence="2">
    <location>
        <begin position="9"/>
        <end position="175"/>
    </location>
</feature>
<dbReference type="PANTHER" id="PTHR42733:SF12">
    <property type="entry name" value="PROTEINASE"/>
    <property type="match status" value="1"/>
</dbReference>
<evidence type="ECO:0000259" key="2">
    <source>
        <dbReference type="Pfam" id="PF01965"/>
    </source>
</evidence>
<sequence length="178" mass="18988">MTGALSGKMVALLATDGVEQVELTTPWDKLRQAGAKVELVSLESGSIRGYHHLDKGDSFSVDKTVNEVTAEQFDALVLPGGLANPDALRLNTEAVDLVKRCVQADMPVAAICHAPWLLVEAGVVKGRTMTSFPSLRTDIQNGGGHWVDQAVHQEAGIITSRKPDDLEQFCDALIAALG</sequence>
<accession>A0A368XG96</accession>
<dbReference type="EMBL" id="QPJI01000013">
    <property type="protein sequence ID" value="RCW65034.1"/>
    <property type="molecule type" value="Genomic_DNA"/>
</dbReference>
<dbReference type="PROSITE" id="PS51276">
    <property type="entry name" value="PEPTIDASE_C56_PFPI"/>
    <property type="match status" value="1"/>
</dbReference>
<organism evidence="3 4">
    <name type="scientific">Marinobacter nauticus</name>
    <name type="common">Marinobacter hydrocarbonoclasticus</name>
    <name type="synonym">Marinobacter aquaeolei</name>
    <dbReference type="NCBI Taxonomy" id="2743"/>
    <lineage>
        <taxon>Bacteria</taxon>
        <taxon>Pseudomonadati</taxon>
        <taxon>Pseudomonadota</taxon>
        <taxon>Gammaproteobacteria</taxon>
        <taxon>Pseudomonadales</taxon>
        <taxon>Marinobacteraceae</taxon>
        <taxon>Marinobacter</taxon>
    </lineage>
</organism>
<dbReference type="InterPro" id="IPR002818">
    <property type="entry name" value="DJ-1/PfpI"/>
</dbReference>
<gene>
    <name evidence="3" type="ORF">DET61_11357</name>
</gene>
<protein>
    <submittedName>
        <fullName evidence="3">Protease I</fullName>
    </submittedName>
</protein>
<evidence type="ECO:0000256" key="1">
    <source>
        <dbReference type="ARBA" id="ARBA00008542"/>
    </source>
</evidence>
<keyword evidence="3" id="KW-0378">Hydrolase</keyword>
<reference evidence="3 4" key="1">
    <citation type="submission" date="2018-07" db="EMBL/GenBank/DDBJ databases">
        <title>Freshwater and sediment microbial communities from various areas in North America, analyzing microbe dynamics in response to fracking.</title>
        <authorList>
            <person name="Lamendella R."/>
        </authorList>
    </citation>
    <scope>NUCLEOTIDE SEQUENCE [LARGE SCALE GENOMIC DNA]</scope>
    <source>
        <strain evidence="3 4">105B</strain>
    </source>
</reference>
<proteinExistence type="inferred from homology"/>
<dbReference type="CDD" id="cd03134">
    <property type="entry name" value="GATase1_PfpI_like"/>
    <property type="match status" value="1"/>
</dbReference>
<dbReference type="RefSeq" id="WP_114435001.1">
    <property type="nucleotide sequence ID" value="NZ_CAJXYA010000145.1"/>
</dbReference>
<dbReference type="PROSITE" id="PS51273">
    <property type="entry name" value="GATASE_TYPE_1"/>
    <property type="match status" value="1"/>
</dbReference>
<dbReference type="NCBIfam" id="TIGR01382">
    <property type="entry name" value="PfpI"/>
    <property type="match status" value="1"/>
</dbReference>
<dbReference type="Pfam" id="PF01965">
    <property type="entry name" value="DJ-1_PfpI"/>
    <property type="match status" value="1"/>
</dbReference>
<name>A0A368XG96_MARNT</name>
<dbReference type="GO" id="GO:0006508">
    <property type="term" value="P:proteolysis"/>
    <property type="evidence" value="ECO:0007669"/>
    <property type="project" value="UniProtKB-KW"/>
</dbReference>
<dbReference type="AlphaFoldDB" id="A0A368XG96"/>
<dbReference type="PANTHER" id="PTHR42733">
    <property type="entry name" value="DJ-1 PROTEIN"/>
    <property type="match status" value="1"/>
</dbReference>
<dbReference type="SUPFAM" id="SSF52317">
    <property type="entry name" value="Class I glutamine amidotransferase-like"/>
    <property type="match status" value="1"/>
</dbReference>
<comment type="caution">
    <text evidence="3">The sequence shown here is derived from an EMBL/GenBank/DDBJ whole genome shotgun (WGS) entry which is preliminary data.</text>
</comment>
<keyword evidence="3" id="KW-0645">Protease</keyword>
<dbReference type="Proteomes" id="UP000253647">
    <property type="component" value="Unassembled WGS sequence"/>
</dbReference>
<evidence type="ECO:0000313" key="4">
    <source>
        <dbReference type="Proteomes" id="UP000253647"/>
    </source>
</evidence>
<comment type="similarity">
    <text evidence="1">Belongs to the peptidase C56 family.</text>
</comment>
<dbReference type="InterPro" id="IPR029062">
    <property type="entry name" value="Class_I_gatase-like"/>
</dbReference>
<dbReference type="GO" id="GO:0008233">
    <property type="term" value="F:peptidase activity"/>
    <property type="evidence" value="ECO:0007669"/>
    <property type="project" value="UniProtKB-KW"/>
</dbReference>
<dbReference type="Gene3D" id="3.40.50.880">
    <property type="match status" value="1"/>
</dbReference>
<dbReference type="InterPro" id="IPR006286">
    <property type="entry name" value="C56_PfpI-like"/>
</dbReference>